<evidence type="ECO:0000313" key="4">
    <source>
        <dbReference type="Proteomes" id="UP000520767"/>
    </source>
</evidence>
<dbReference type="Pfam" id="PF13174">
    <property type="entry name" value="TPR_6"/>
    <property type="match status" value="1"/>
</dbReference>
<accession>A0A7W7VEP9</accession>
<feature type="region of interest" description="Disordered" evidence="1">
    <location>
        <begin position="1"/>
        <end position="22"/>
    </location>
</feature>
<comment type="caution">
    <text evidence="3">The sequence shown here is derived from an EMBL/GenBank/DDBJ whole genome shotgun (WGS) entry which is preliminary data.</text>
</comment>
<dbReference type="SUPFAM" id="SSF48452">
    <property type="entry name" value="TPR-like"/>
    <property type="match status" value="1"/>
</dbReference>
<gene>
    <name evidence="3" type="ORF">FHR82_003709</name>
</gene>
<feature type="transmembrane region" description="Helical" evidence="2">
    <location>
        <begin position="145"/>
        <end position="170"/>
    </location>
</feature>
<proteinExistence type="predicted"/>
<sequence>MDTSDRPIDPLTGLPADIPADVPIDPGQPVAVVPVVAYEPAFEQVTYAQPEPPRKPAGPPKSVTGAALLNLTGLGLGYAYLRNHVLLAVALVVTAGIVTVAFLTDAAAQPWVWRGAVLGWVVLVAAHAALLASRREPGARQRGPVVAGVVAVAVVAAGYVGYGIAGAAVYDRGVTAQEAGDCGTAGRAFATVTGPFELTLSADVLAARTRSVECAAYEKARAAQDRDDYESAIVLYDDFGKIHPDSVLAPHVHTNLADTHFAKATSWQEPVTDVDARLSVDTLLMLRRDFADTGVADKAPAAIADMFAAATKPYGTGKFCDSLTVLAYFADLDPSSAGEKVVADANTFRARSLFECGLSQYRAGRLSEAVTSFTTFLAKYPDDGRAPQVNAARVSAAVAVANKVTLPMPPPLGGNDPGSIPMTFYNDSQEPLKLLVAGPTAHEVTVAACELCPESYAKDDPAACADVNGRPSVTLHLTPATYYFTTETQDWVEQVSGSFTPKAGWEQWQCVYTSPA</sequence>
<dbReference type="RefSeq" id="WP_184811660.1">
    <property type="nucleotide sequence ID" value="NZ_JACHJQ010000004.1"/>
</dbReference>
<evidence type="ECO:0000256" key="1">
    <source>
        <dbReference type="SAM" id="MobiDB-lite"/>
    </source>
</evidence>
<keyword evidence="2" id="KW-0812">Transmembrane</keyword>
<dbReference type="Proteomes" id="UP000520767">
    <property type="component" value="Unassembled WGS sequence"/>
</dbReference>
<evidence type="ECO:0000313" key="3">
    <source>
        <dbReference type="EMBL" id="MBB4907467.1"/>
    </source>
</evidence>
<keyword evidence="2" id="KW-0472">Membrane</keyword>
<protein>
    <submittedName>
        <fullName evidence="3">TolA-binding protein</fullName>
    </submittedName>
</protein>
<evidence type="ECO:0000256" key="2">
    <source>
        <dbReference type="SAM" id="Phobius"/>
    </source>
</evidence>
<organism evidence="3 4">
    <name type="scientific">Actinophytocola algeriensis</name>
    <dbReference type="NCBI Taxonomy" id="1768010"/>
    <lineage>
        <taxon>Bacteria</taxon>
        <taxon>Bacillati</taxon>
        <taxon>Actinomycetota</taxon>
        <taxon>Actinomycetes</taxon>
        <taxon>Pseudonocardiales</taxon>
        <taxon>Pseudonocardiaceae</taxon>
    </lineage>
</organism>
<dbReference type="EMBL" id="JACHJQ010000004">
    <property type="protein sequence ID" value="MBB4907467.1"/>
    <property type="molecule type" value="Genomic_DNA"/>
</dbReference>
<dbReference type="AlphaFoldDB" id="A0A7W7VEP9"/>
<feature type="transmembrane region" description="Helical" evidence="2">
    <location>
        <begin position="86"/>
        <end position="105"/>
    </location>
</feature>
<feature type="transmembrane region" description="Helical" evidence="2">
    <location>
        <begin position="111"/>
        <end position="133"/>
    </location>
</feature>
<feature type="transmembrane region" description="Helical" evidence="2">
    <location>
        <begin position="62"/>
        <end position="81"/>
    </location>
</feature>
<keyword evidence="4" id="KW-1185">Reference proteome</keyword>
<keyword evidence="2" id="KW-1133">Transmembrane helix</keyword>
<name>A0A7W7VEP9_9PSEU</name>
<dbReference type="Gene3D" id="1.25.40.10">
    <property type="entry name" value="Tetratricopeptide repeat domain"/>
    <property type="match status" value="1"/>
</dbReference>
<dbReference type="InterPro" id="IPR019734">
    <property type="entry name" value="TPR_rpt"/>
</dbReference>
<dbReference type="InterPro" id="IPR011990">
    <property type="entry name" value="TPR-like_helical_dom_sf"/>
</dbReference>
<reference evidence="3 4" key="1">
    <citation type="submission" date="2020-08" db="EMBL/GenBank/DDBJ databases">
        <title>Genomic Encyclopedia of Type Strains, Phase III (KMG-III): the genomes of soil and plant-associated and newly described type strains.</title>
        <authorList>
            <person name="Whitman W."/>
        </authorList>
    </citation>
    <scope>NUCLEOTIDE SEQUENCE [LARGE SCALE GENOMIC DNA]</scope>
    <source>
        <strain evidence="3 4">CECT 8960</strain>
    </source>
</reference>